<feature type="domain" description="NolW-like" evidence="5">
    <location>
        <begin position="800"/>
        <end position="908"/>
    </location>
</feature>
<evidence type="ECO:0000313" key="6">
    <source>
        <dbReference type="EMBL" id="TWU43199.1"/>
    </source>
</evidence>
<feature type="region of interest" description="Disordered" evidence="4">
    <location>
        <begin position="824"/>
        <end position="865"/>
    </location>
</feature>
<proteinExistence type="predicted"/>
<evidence type="ECO:0000256" key="1">
    <source>
        <dbReference type="ARBA" id="ARBA00004370"/>
    </source>
</evidence>
<feature type="compositionally biased region" description="Low complexity" evidence="4">
    <location>
        <begin position="827"/>
        <end position="852"/>
    </location>
</feature>
<keyword evidence="3" id="KW-0472">Membrane</keyword>
<gene>
    <name evidence="6" type="ORF">Q31b_22370</name>
</gene>
<sequence>MDPFTLDFTEKGRIGFGYLLYYGLSSERESHLKLLSFAPHPPSQILPPVAMYTGIDPMFHLHTHRWRQSYFLFLVGLLVAGPMVRTRSAFAQQDLPRQPIPVQTGDSEVIATAVSETAVSETAVSATAVSETAAFETAEASKKALPELAPGLVRFSFEGTPWREVVRWITDEADLALHVGDLPPGSFTYSDPNAFTVQAAIDRINLFLLAEGFTLVRSGDLLSVINLADPRSMQQLDVLAKFVTAEQLSAIDGDTPLGDHDVVKCLFPLGERDAEDAVREIKTLQLMMEPKVLSQTNQLILTDTVSKLRSVLAILKAFKQEEMTNGTIVKSFSLQHCTTEDILTVARPHLGLATGEMIGIDVSLSSDLAGKNLFVTGVEDKVNLIEGLVEAIDQPKQDPQETNAAMEFRTHFVEGGNLQTIYNVLQTLLAGQTVRLSIDESAGSIVALATPTVQKEIAQTVAQMQASEAAFEVIPLHTVDPYVAIGLIEGMLDLPDEFDDPKQIDPDAPKIDADPANMRLFVRAKKHQIDQIKAIVAGLEQNGSLQNNDTMRVFPLQGSEAERLVKTAAKFWRGTNPIVLLSPASMTDEHVFERVVGEDPSLTNPNDENADAMEGDAEHQLDRFYGIQSPSETRTLTSLPNRNGSPIQCQVSTRGLILESEDTEALDRFEQYLKTLSGPVHSVASPPIVFYLKHTKSDDALQMLGELLDGGESAKEASTSGLVNGYVSRSSSSSLLGSLVRSNDGTTTMTSGSITVVSDPRLNRLIAQGNSAEIELIENYLRIIDKDQSLTSIETYGSSHVIELVNTDVKEVADAVREAFAGRINDGKSGSAGSAQAAMRSQNNQNANNQRNGGKPARNVPASKAARDLEPKITLATHAQSNSLIVTAPDALFQEVKQLAETIDARGERAIEVITPINSEVFGELMQQVLLGEPVPRSNRNSSRDRNPSRNNSSRDNRR</sequence>
<dbReference type="GO" id="GO:0015627">
    <property type="term" value="C:type II protein secretion system complex"/>
    <property type="evidence" value="ECO:0007669"/>
    <property type="project" value="TreeGrafter"/>
</dbReference>
<dbReference type="Gene3D" id="3.30.1370.120">
    <property type="match status" value="3"/>
</dbReference>
<feature type="compositionally biased region" description="Basic and acidic residues" evidence="4">
    <location>
        <begin position="942"/>
        <end position="959"/>
    </location>
</feature>
<evidence type="ECO:0000313" key="7">
    <source>
        <dbReference type="Proteomes" id="UP000315471"/>
    </source>
</evidence>
<protein>
    <submittedName>
        <fullName evidence="6">Bacterial type II/III secretion system short domain protein</fullName>
    </submittedName>
</protein>
<evidence type="ECO:0000259" key="5">
    <source>
        <dbReference type="Pfam" id="PF03958"/>
    </source>
</evidence>
<organism evidence="6 7">
    <name type="scientific">Novipirellula aureliae</name>
    <dbReference type="NCBI Taxonomy" id="2527966"/>
    <lineage>
        <taxon>Bacteria</taxon>
        <taxon>Pseudomonadati</taxon>
        <taxon>Planctomycetota</taxon>
        <taxon>Planctomycetia</taxon>
        <taxon>Pirellulales</taxon>
        <taxon>Pirellulaceae</taxon>
        <taxon>Novipirellula</taxon>
    </lineage>
</organism>
<dbReference type="GO" id="GO:0009306">
    <property type="term" value="P:protein secretion"/>
    <property type="evidence" value="ECO:0007669"/>
    <property type="project" value="TreeGrafter"/>
</dbReference>
<dbReference type="InterPro" id="IPR005644">
    <property type="entry name" value="NolW-like"/>
</dbReference>
<dbReference type="Pfam" id="PF03958">
    <property type="entry name" value="Secretin_N"/>
    <property type="match status" value="2"/>
</dbReference>
<keyword evidence="7" id="KW-1185">Reference proteome</keyword>
<evidence type="ECO:0000256" key="2">
    <source>
        <dbReference type="ARBA" id="ARBA00022729"/>
    </source>
</evidence>
<dbReference type="RefSeq" id="WP_231617465.1">
    <property type="nucleotide sequence ID" value="NZ_SJPY01000003.1"/>
</dbReference>
<name>A0A5C6E7L0_9BACT</name>
<dbReference type="AlphaFoldDB" id="A0A5C6E7L0"/>
<comment type="subcellular location">
    <subcellularLocation>
        <location evidence="1">Membrane</location>
    </subcellularLocation>
</comment>
<reference evidence="6 7" key="1">
    <citation type="submission" date="2019-02" db="EMBL/GenBank/DDBJ databases">
        <title>Deep-cultivation of Planctomycetes and their phenomic and genomic characterization uncovers novel biology.</title>
        <authorList>
            <person name="Wiegand S."/>
            <person name="Jogler M."/>
            <person name="Boedeker C."/>
            <person name="Pinto D."/>
            <person name="Vollmers J."/>
            <person name="Rivas-Marin E."/>
            <person name="Kohn T."/>
            <person name="Peeters S.H."/>
            <person name="Heuer A."/>
            <person name="Rast P."/>
            <person name="Oberbeckmann S."/>
            <person name="Bunk B."/>
            <person name="Jeske O."/>
            <person name="Meyerdierks A."/>
            <person name="Storesund J.E."/>
            <person name="Kallscheuer N."/>
            <person name="Luecker S."/>
            <person name="Lage O.M."/>
            <person name="Pohl T."/>
            <person name="Merkel B.J."/>
            <person name="Hornburger P."/>
            <person name="Mueller R.-W."/>
            <person name="Bruemmer F."/>
            <person name="Labrenz M."/>
            <person name="Spormann A.M."/>
            <person name="Op Den Camp H."/>
            <person name="Overmann J."/>
            <person name="Amann R."/>
            <person name="Jetten M.S.M."/>
            <person name="Mascher T."/>
            <person name="Medema M.H."/>
            <person name="Devos D.P."/>
            <person name="Kaster A.-K."/>
            <person name="Ovreas L."/>
            <person name="Rohde M."/>
            <person name="Galperin M.Y."/>
            <person name="Jogler C."/>
        </authorList>
    </citation>
    <scope>NUCLEOTIDE SEQUENCE [LARGE SCALE GENOMIC DNA]</scope>
    <source>
        <strain evidence="6 7">Q31b</strain>
    </source>
</reference>
<dbReference type="PANTHER" id="PTHR30332:SF24">
    <property type="entry name" value="SECRETIN GSPD-RELATED"/>
    <property type="match status" value="1"/>
</dbReference>
<dbReference type="InterPro" id="IPR050810">
    <property type="entry name" value="Bact_Secretion_Sys_Channel"/>
</dbReference>
<dbReference type="PANTHER" id="PTHR30332">
    <property type="entry name" value="PROBABLE GENERAL SECRETION PATHWAY PROTEIN D"/>
    <property type="match status" value="1"/>
</dbReference>
<accession>A0A5C6E7L0</accession>
<keyword evidence="2" id="KW-0732">Signal</keyword>
<dbReference type="InterPro" id="IPR038591">
    <property type="entry name" value="NolW-like_sf"/>
</dbReference>
<dbReference type="Proteomes" id="UP000315471">
    <property type="component" value="Unassembled WGS sequence"/>
</dbReference>
<evidence type="ECO:0000256" key="4">
    <source>
        <dbReference type="SAM" id="MobiDB-lite"/>
    </source>
</evidence>
<feature type="region of interest" description="Disordered" evidence="4">
    <location>
        <begin position="932"/>
        <end position="959"/>
    </location>
</feature>
<dbReference type="GO" id="GO:0016020">
    <property type="term" value="C:membrane"/>
    <property type="evidence" value="ECO:0007669"/>
    <property type="project" value="UniProtKB-SubCell"/>
</dbReference>
<comment type="caution">
    <text evidence="6">The sequence shown here is derived from an EMBL/GenBank/DDBJ whole genome shotgun (WGS) entry which is preliminary data.</text>
</comment>
<dbReference type="EMBL" id="SJPY01000003">
    <property type="protein sequence ID" value="TWU43199.1"/>
    <property type="molecule type" value="Genomic_DNA"/>
</dbReference>
<evidence type="ECO:0000256" key="3">
    <source>
        <dbReference type="ARBA" id="ARBA00023136"/>
    </source>
</evidence>
<feature type="domain" description="NolW-like" evidence="5">
    <location>
        <begin position="689"/>
        <end position="788"/>
    </location>
</feature>